<sequence length="109" mass="10605">MSSTPTASRTAATLLAGALLLPLSACSVTANGISCSTSSCTVTLSGDGAEADLFGTTLTFVGAQDGRASLSVGDTRVSCGEGESVVAGPLELECSSVTGDSVELRASLG</sequence>
<dbReference type="RefSeq" id="WP_092202230.1">
    <property type="nucleotide sequence ID" value="NZ_FOND01000018.1"/>
</dbReference>
<organism evidence="2 3">
    <name type="scientific">Blastococcus tunisiensis</name>
    <dbReference type="NCBI Taxonomy" id="1798228"/>
    <lineage>
        <taxon>Bacteria</taxon>
        <taxon>Bacillati</taxon>
        <taxon>Actinomycetota</taxon>
        <taxon>Actinomycetes</taxon>
        <taxon>Geodermatophilales</taxon>
        <taxon>Geodermatophilaceae</taxon>
        <taxon>Blastococcus</taxon>
    </lineage>
</organism>
<proteinExistence type="predicted"/>
<evidence type="ECO:0000256" key="1">
    <source>
        <dbReference type="SAM" id="SignalP"/>
    </source>
</evidence>
<dbReference type="AlphaFoldDB" id="A0A1I2JUY3"/>
<keyword evidence="3" id="KW-1185">Reference proteome</keyword>
<feature type="signal peptide" evidence="1">
    <location>
        <begin position="1"/>
        <end position="30"/>
    </location>
</feature>
<evidence type="ECO:0000313" key="2">
    <source>
        <dbReference type="EMBL" id="SFF57999.1"/>
    </source>
</evidence>
<dbReference type="OrthoDB" id="5197824at2"/>
<gene>
    <name evidence="2" type="ORF">SAMN05216574_1181</name>
</gene>
<name>A0A1I2JUY3_9ACTN</name>
<accession>A0A1I2JUY3</accession>
<feature type="chain" id="PRO_5039141715" description="CVNH domain-containing protein" evidence="1">
    <location>
        <begin position="31"/>
        <end position="109"/>
    </location>
</feature>
<dbReference type="EMBL" id="FOND01000018">
    <property type="protein sequence ID" value="SFF57999.1"/>
    <property type="molecule type" value="Genomic_DNA"/>
</dbReference>
<keyword evidence="1" id="KW-0732">Signal</keyword>
<evidence type="ECO:0008006" key="4">
    <source>
        <dbReference type="Google" id="ProtNLM"/>
    </source>
</evidence>
<dbReference type="Proteomes" id="UP000198589">
    <property type="component" value="Unassembled WGS sequence"/>
</dbReference>
<evidence type="ECO:0000313" key="3">
    <source>
        <dbReference type="Proteomes" id="UP000198589"/>
    </source>
</evidence>
<protein>
    <recommendedName>
        <fullName evidence="4">CVNH domain-containing protein</fullName>
    </recommendedName>
</protein>
<dbReference type="STRING" id="1798228.SAMN05216574_1181"/>
<reference evidence="3" key="1">
    <citation type="submission" date="2016-10" db="EMBL/GenBank/DDBJ databases">
        <authorList>
            <person name="Varghese N."/>
            <person name="Submissions S."/>
        </authorList>
    </citation>
    <scope>NUCLEOTIDE SEQUENCE [LARGE SCALE GENOMIC DNA]</scope>
    <source>
        <strain evidence="3">DSM 46838</strain>
    </source>
</reference>